<dbReference type="Pfam" id="PF00656">
    <property type="entry name" value="Peptidase_C14"/>
    <property type="match status" value="1"/>
</dbReference>
<dbReference type="InterPro" id="IPR001309">
    <property type="entry name" value="Pept_C14_p20"/>
</dbReference>
<name>A0ABP0NAM7_9DINO</name>
<dbReference type="PROSITE" id="PS50208">
    <property type="entry name" value="CASPASE_P20"/>
    <property type="match status" value="1"/>
</dbReference>
<comment type="caution">
    <text evidence="2">The sequence shown here is derived from an EMBL/GenBank/DDBJ whole genome shotgun (WGS) entry which is preliminary data.</text>
</comment>
<keyword evidence="3" id="KW-1185">Reference proteome</keyword>
<sequence length="1023" mass="114193">MSRCAGLQHGTQVEDPLGRRFTLIGARYHHGCPRLWFEREGKEGATLFAKYGESHVRILDVSPRSPLASGRGDLGECAVMPETKTLDWDEAPSDDEESVDELRKLLRRDTSKSELIKRLIDAGERHARQEKGPQLQKLLLTNTLNQERSLKRVREHEGIKEGMRVRSVSGSVGVVTNIDRDGTFRIDSLKETGQGIDTWHAARREIERDERADSVRPGALVQLREDVATPRFGLGFLSRSEIGIVVDVKEGVVYVNFGHRQRWHGALDEFDMRKPFDCLQVGSHVQLEKPDIKPRYGWGQLKTSSAIGVVSRIDGDDVFVNFPEADDWRCRSDEIHVNAAANMIRPGELVRVHPRVTHPKLEWGTAQHSSSGLVQFISHDGVVSVDFDGCLWHGLLSELEIVEGAAAPLLRKRIAIVVGNRRHDDPIYPELKGATNDSQKMHDKLRAMGFDFVLLVQDILHKDIHTYLCQVQNHVSHGSIVVFYFAGHGEQDHRTLLPMRDSKYKDDSTKVDVDDIFHTIAHWPVRDLFVCFVLDCCRLKPEESSASQTRISAVTTPSHAQLAANQYYWVHSCQKFRVASESNHGDFTSLLLQFLDQHYCVQELFEKVTAQLGPWQRPSILQEGHEASQIVLASANNTYTPAAGGCQQCQDSSRSDSTNTSQASDLEAVERLKASICQGEPGAIVDSLCETKGVLSPDLHAAVEEAAMEFLDVKNLGGVLDADNYTGQLAEEDVRTFKLIFEGVLCEQSETSRGSRSAQGSCVGWMSKLKCAIQADMKAADADWSATMPLVCCIQRVSPKLAGAIKMALASLSKAVKPEAEVVRADPLELHSAPQAWVGQDLLDSLFDEEFSARVAFIMKLMQEGHLNAESQAAEVNAILTDRVLGLGDGFKAVMSELLRNPQTFPQMRDWKLCKKETEVVERVLRLHSCPKSKLLESIPPQQCAMNMLDVIQPMVAICLHDGHQQGWLEKPLALLETCGWKIRLPLELLSLGCKDEEVLVEGLDQNEAQLIHFIFQEHLGQR</sequence>
<reference evidence="2 3" key="1">
    <citation type="submission" date="2024-02" db="EMBL/GenBank/DDBJ databases">
        <authorList>
            <person name="Chen Y."/>
            <person name="Shah S."/>
            <person name="Dougan E. K."/>
            <person name="Thang M."/>
            <person name="Chan C."/>
        </authorList>
    </citation>
    <scope>NUCLEOTIDE SEQUENCE [LARGE SCALE GENOMIC DNA]</scope>
</reference>
<evidence type="ECO:0000259" key="1">
    <source>
        <dbReference type="PROSITE" id="PS50208"/>
    </source>
</evidence>
<dbReference type="Gene3D" id="3.40.50.1460">
    <property type="match status" value="1"/>
</dbReference>
<evidence type="ECO:0000313" key="3">
    <source>
        <dbReference type="Proteomes" id="UP001642484"/>
    </source>
</evidence>
<proteinExistence type="predicted"/>
<organism evidence="2 3">
    <name type="scientific">Durusdinium trenchii</name>
    <dbReference type="NCBI Taxonomy" id="1381693"/>
    <lineage>
        <taxon>Eukaryota</taxon>
        <taxon>Sar</taxon>
        <taxon>Alveolata</taxon>
        <taxon>Dinophyceae</taxon>
        <taxon>Suessiales</taxon>
        <taxon>Symbiodiniaceae</taxon>
        <taxon>Durusdinium</taxon>
    </lineage>
</organism>
<dbReference type="PANTHER" id="PTHR22576">
    <property type="entry name" value="MUCOSA ASSOCIATED LYMPHOID TISSUE LYMPHOMA TRANSLOCATION PROTEIN 1/PARACASPASE"/>
    <property type="match status" value="1"/>
</dbReference>
<evidence type="ECO:0000313" key="2">
    <source>
        <dbReference type="EMBL" id="CAK9060651.1"/>
    </source>
</evidence>
<gene>
    <name evidence="2" type="ORF">CCMP2556_LOCUS29829</name>
</gene>
<dbReference type="Proteomes" id="UP001642484">
    <property type="component" value="Unassembled WGS sequence"/>
</dbReference>
<dbReference type="InterPro" id="IPR011600">
    <property type="entry name" value="Pept_C14_caspase"/>
</dbReference>
<feature type="domain" description="Caspase family p20" evidence="1">
    <location>
        <begin position="411"/>
        <end position="492"/>
    </location>
</feature>
<accession>A0ABP0NAM7</accession>
<dbReference type="EMBL" id="CAXAMN010021540">
    <property type="protein sequence ID" value="CAK9060651.1"/>
    <property type="molecule type" value="Genomic_DNA"/>
</dbReference>
<dbReference type="SUPFAM" id="SSF52129">
    <property type="entry name" value="Caspase-like"/>
    <property type="match status" value="1"/>
</dbReference>
<dbReference type="InterPro" id="IPR052039">
    <property type="entry name" value="Caspase-related_regulators"/>
</dbReference>
<dbReference type="InterPro" id="IPR029030">
    <property type="entry name" value="Caspase-like_dom_sf"/>
</dbReference>
<dbReference type="PANTHER" id="PTHR22576:SF37">
    <property type="entry name" value="MUCOSA-ASSOCIATED LYMPHOID TISSUE LYMPHOMA TRANSLOCATION PROTEIN 1"/>
    <property type="match status" value="1"/>
</dbReference>
<protein>
    <recommendedName>
        <fullName evidence="1">Caspase family p20 domain-containing protein</fullName>
    </recommendedName>
</protein>